<dbReference type="Gene3D" id="2.120.10.80">
    <property type="entry name" value="Kelch-type beta propeller"/>
    <property type="match status" value="1"/>
</dbReference>
<proteinExistence type="predicted"/>
<dbReference type="AlphaFoldDB" id="A0A9K3CS69"/>
<dbReference type="EMBL" id="BDIP01000230">
    <property type="protein sequence ID" value="GIQ80734.1"/>
    <property type="molecule type" value="Genomic_DNA"/>
</dbReference>
<evidence type="ECO:0000313" key="2">
    <source>
        <dbReference type="EMBL" id="GIQ80734.1"/>
    </source>
</evidence>
<keyword evidence="3" id="KW-1185">Reference proteome</keyword>
<name>A0A9K3CS69_9EUKA</name>
<organism evidence="2 3">
    <name type="scientific">Kipferlia bialata</name>
    <dbReference type="NCBI Taxonomy" id="797122"/>
    <lineage>
        <taxon>Eukaryota</taxon>
        <taxon>Metamonada</taxon>
        <taxon>Carpediemonas-like organisms</taxon>
        <taxon>Kipferlia</taxon>
    </lineage>
</organism>
<sequence>MTASLNSPDNTDNEATTLQPSHPRNAAELLGLDGFDATLLPIKVESAVPLSPTTFLVLGGVTGSDAQEGQVGACRVRVEDNATTVTPLSTPPKGTIVFGSHQPVLMGDKVYIFGGVNPTGTLFVYSVDGDEWEIHDYVGTREEMAKRNEENKGGSFKRTAHIPPEYECHTAYLLPSAARRDAICCALNGYLVVIGGDDQIGNMVADISSVYTPSTNLWHQGEDGPEVSVTDCHRVCAKGSKVMNSNDEEVTLTTDTLYVYAADWGWVQCTVDEQGMTGWERVESVPTCLDADLEGYTNNNGDDDDSCADWGEEDFF</sequence>
<protein>
    <submittedName>
        <fullName evidence="2">Uncharacterized protein</fullName>
    </submittedName>
</protein>
<feature type="region of interest" description="Disordered" evidence="1">
    <location>
        <begin position="1"/>
        <end position="22"/>
    </location>
</feature>
<reference evidence="2 3" key="1">
    <citation type="journal article" date="2018" name="PLoS ONE">
        <title>The draft genome of Kipferlia bialata reveals reductive genome evolution in fornicate parasites.</title>
        <authorList>
            <person name="Tanifuji G."/>
            <person name="Takabayashi S."/>
            <person name="Kume K."/>
            <person name="Takagi M."/>
            <person name="Nakayama T."/>
            <person name="Kamikawa R."/>
            <person name="Inagaki Y."/>
            <person name="Hashimoto T."/>
        </authorList>
    </citation>
    <scope>NUCLEOTIDE SEQUENCE [LARGE SCALE GENOMIC DNA]</scope>
    <source>
        <strain evidence="2">NY0173</strain>
    </source>
</reference>
<evidence type="ECO:0000313" key="3">
    <source>
        <dbReference type="Proteomes" id="UP000265618"/>
    </source>
</evidence>
<dbReference type="Proteomes" id="UP000265618">
    <property type="component" value="Unassembled WGS sequence"/>
</dbReference>
<gene>
    <name evidence="2" type="ORF">KIPB_001573</name>
</gene>
<accession>A0A9K3CS69</accession>
<dbReference type="SUPFAM" id="SSF117281">
    <property type="entry name" value="Kelch motif"/>
    <property type="match status" value="1"/>
</dbReference>
<comment type="caution">
    <text evidence="2">The sequence shown here is derived from an EMBL/GenBank/DDBJ whole genome shotgun (WGS) entry which is preliminary data.</text>
</comment>
<evidence type="ECO:0000256" key="1">
    <source>
        <dbReference type="SAM" id="MobiDB-lite"/>
    </source>
</evidence>
<dbReference type="InterPro" id="IPR015915">
    <property type="entry name" value="Kelch-typ_b-propeller"/>
</dbReference>